<dbReference type="PANTHER" id="PTHR43320:SF2">
    <property type="entry name" value="2-DEHYDRO-3-DEOXYGLUCONOKINASE_2-DEHYDRO-3-DEOXYGALACTONOKINASE"/>
    <property type="match status" value="1"/>
</dbReference>
<accession>A0A1I6LTF5</accession>
<dbReference type="OrthoDB" id="96179at2157"/>
<evidence type="ECO:0000259" key="4">
    <source>
        <dbReference type="Pfam" id="PF00294"/>
    </source>
</evidence>
<gene>
    <name evidence="5" type="ORF">SAMN05216559_3081</name>
</gene>
<dbReference type="Proteomes" id="UP000199062">
    <property type="component" value="Unassembled WGS sequence"/>
</dbReference>
<name>A0A1I6LTF5_9EURY</name>
<keyword evidence="2" id="KW-0808">Transferase</keyword>
<sequence length="317" mass="33614">MTDLVTFGETMLRLSPPGDERVETADEYDVDVAGAESNVAVAAQRLGLDAAWLSKVPDSPVGRRVTSELRQHGVTVDVAESPDGRLGTYYLESGDVPRGNNVIYDRANAAVTTATPDELPTERVREATAFHTTGITPGLSETLFETTRDLLSLASEAGTTTTFDLNYRSKVWDPAEARAAVEALFPDVDVLFTAQRDAEHVLGRDGDAEAIARGLQAEFDFDVTVVTRGSEGALAAIDDEVYEQPTFEATDDHPVGTGDSFVGGFLSRFVDGADVPTSLEYGAATAALKRSIPGDIAVVTPGEVESVIDGATAAISR</sequence>
<feature type="domain" description="Carbohydrate kinase PfkB" evidence="4">
    <location>
        <begin position="1"/>
        <end position="296"/>
    </location>
</feature>
<dbReference type="RefSeq" id="WP_089817424.1">
    <property type="nucleotide sequence ID" value="NZ_FOZK01000003.1"/>
</dbReference>
<evidence type="ECO:0000313" key="5">
    <source>
        <dbReference type="EMBL" id="SFS06696.1"/>
    </source>
</evidence>
<dbReference type="Pfam" id="PF00294">
    <property type="entry name" value="PfkB"/>
    <property type="match status" value="1"/>
</dbReference>
<dbReference type="STRING" id="767519.SAMN05216559_3081"/>
<dbReference type="Gene3D" id="3.40.1190.20">
    <property type="match status" value="1"/>
</dbReference>
<evidence type="ECO:0000313" key="6">
    <source>
        <dbReference type="Proteomes" id="UP000199062"/>
    </source>
</evidence>
<dbReference type="PANTHER" id="PTHR43320">
    <property type="entry name" value="SUGAR KINASE"/>
    <property type="match status" value="1"/>
</dbReference>
<dbReference type="InterPro" id="IPR011611">
    <property type="entry name" value="PfkB_dom"/>
</dbReference>
<dbReference type="InterPro" id="IPR029056">
    <property type="entry name" value="Ribokinase-like"/>
</dbReference>
<dbReference type="CDD" id="cd01166">
    <property type="entry name" value="KdgK"/>
    <property type="match status" value="1"/>
</dbReference>
<evidence type="ECO:0000256" key="1">
    <source>
        <dbReference type="ARBA" id="ARBA00010688"/>
    </source>
</evidence>
<dbReference type="AlphaFoldDB" id="A0A1I6LTF5"/>
<protein>
    <submittedName>
        <fullName evidence="5">2-keto-3-deoxygluconate kinase</fullName>
    </submittedName>
</protein>
<dbReference type="NCBIfam" id="NF041332">
    <property type="entry name" value="KDG_KDGal_kin_Halo"/>
    <property type="match status" value="1"/>
</dbReference>
<organism evidence="5 6">
    <name type="scientific">Halomicrobium zhouii</name>
    <dbReference type="NCBI Taxonomy" id="767519"/>
    <lineage>
        <taxon>Archaea</taxon>
        <taxon>Methanobacteriati</taxon>
        <taxon>Methanobacteriota</taxon>
        <taxon>Stenosarchaea group</taxon>
        <taxon>Halobacteria</taxon>
        <taxon>Halobacteriales</taxon>
        <taxon>Haloarculaceae</taxon>
        <taxon>Halomicrobium</taxon>
    </lineage>
</organism>
<dbReference type="InterPro" id="IPR052700">
    <property type="entry name" value="Carb_kinase_PfkB-like"/>
</dbReference>
<dbReference type="SUPFAM" id="SSF53613">
    <property type="entry name" value="Ribokinase-like"/>
    <property type="match status" value="1"/>
</dbReference>
<dbReference type="GO" id="GO:0016301">
    <property type="term" value="F:kinase activity"/>
    <property type="evidence" value="ECO:0007669"/>
    <property type="project" value="UniProtKB-KW"/>
</dbReference>
<evidence type="ECO:0000256" key="2">
    <source>
        <dbReference type="ARBA" id="ARBA00022679"/>
    </source>
</evidence>
<reference evidence="5 6" key="1">
    <citation type="submission" date="2016-10" db="EMBL/GenBank/DDBJ databases">
        <authorList>
            <person name="de Groot N.N."/>
        </authorList>
    </citation>
    <scope>NUCLEOTIDE SEQUENCE [LARGE SCALE GENOMIC DNA]</scope>
    <source>
        <strain evidence="5 6">CGMCC 1.10457</strain>
    </source>
</reference>
<dbReference type="EMBL" id="FOZK01000003">
    <property type="protein sequence ID" value="SFS06696.1"/>
    <property type="molecule type" value="Genomic_DNA"/>
</dbReference>
<keyword evidence="3 5" id="KW-0418">Kinase</keyword>
<keyword evidence="6" id="KW-1185">Reference proteome</keyword>
<proteinExistence type="inferred from homology"/>
<dbReference type="InterPro" id="IPR054871">
    <property type="entry name" value="KDG_KDGal_kin_Halo"/>
</dbReference>
<comment type="similarity">
    <text evidence="1">Belongs to the carbohydrate kinase PfkB family.</text>
</comment>
<evidence type="ECO:0000256" key="3">
    <source>
        <dbReference type="ARBA" id="ARBA00022777"/>
    </source>
</evidence>